<organism evidence="1 2">
    <name type="scientific">Pelagomonas calceolata</name>
    <dbReference type="NCBI Taxonomy" id="35677"/>
    <lineage>
        <taxon>Eukaryota</taxon>
        <taxon>Sar</taxon>
        <taxon>Stramenopiles</taxon>
        <taxon>Ochrophyta</taxon>
        <taxon>Pelagophyceae</taxon>
        <taxon>Pelagomonadales</taxon>
        <taxon>Pelagomonadaceae</taxon>
        <taxon>Pelagomonas</taxon>
    </lineage>
</organism>
<evidence type="ECO:0000313" key="1">
    <source>
        <dbReference type="EMBL" id="CAH0375296.1"/>
    </source>
</evidence>
<dbReference type="OrthoDB" id="59528at2759"/>
<comment type="caution">
    <text evidence="1">The sequence shown here is derived from an EMBL/GenBank/DDBJ whole genome shotgun (WGS) entry which is preliminary data.</text>
</comment>
<dbReference type="Gene3D" id="1.25.40.10">
    <property type="entry name" value="Tetratricopeptide repeat domain"/>
    <property type="match status" value="1"/>
</dbReference>
<proteinExistence type="predicted"/>
<keyword evidence="2" id="KW-1185">Reference proteome</keyword>
<protein>
    <recommendedName>
        <fullName evidence="3">Tetratricopeptide repeat protein</fullName>
    </recommendedName>
</protein>
<dbReference type="EMBL" id="CAKKNE010000004">
    <property type="protein sequence ID" value="CAH0375296.1"/>
    <property type="molecule type" value="Genomic_DNA"/>
</dbReference>
<evidence type="ECO:0000313" key="2">
    <source>
        <dbReference type="Proteomes" id="UP000789595"/>
    </source>
</evidence>
<evidence type="ECO:0008006" key="3">
    <source>
        <dbReference type="Google" id="ProtNLM"/>
    </source>
</evidence>
<feature type="non-terminal residue" evidence="1">
    <location>
        <position position="1"/>
    </location>
</feature>
<dbReference type="AlphaFoldDB" id="A0A8J2X535"/>
<accession>A0A8J2X535</accession>
<reference evidence="1" key="1">
    <citation type="submission" date="2021-11" db="EMBL/GenBank/DDBJ databases">
        <authorList>
            <consortium name="Genoscope - CEA"/>
            <person name="William W."/>
        </authorList>
    </citation>
    <scope>NUCLEOTIDE SEQUENCE</scope>
</reference>
<dbReference type="InterPro" id="IPR011990">
    <property type="entry name" value="TPR-like_helical_dom_sf"/>
</dbReference>
<gene>
    <name evidence="1" type="ORF">PECAL_4P26230</name>
</gene>
<name>A0A8J2X535_9STRA</name>
<sequence length="137" mass="15050">GQAADDEEGRQAEADGRVEVETLVAALNFGESLKDLSRFEEAKALLRRTIPVARRVLREGDEVTLELRCCHAEALYKDGDATLDDLRGSLTTLEEIERTARRVLGGAHPTTTEIKEALQGARAALHARETPQSSLQR</sequence>
<dbReference type="Proteomes" id="UP000789595">
    <property type="component" value="Unassembled WGS sequence"/>
</dbReference>